<name>A0AAW1SE85_9CHLO</name>
<gene>
    <name evidence="2" type="ORF">WJX81_005975</name>
</gene>
<dbReference type="EMBL" id="JALJOU010000004">
    <property type="protein sequence ID" value="KAK9844147.1"/>
    <property type="molecule type" value="Genomic_DNA"/>
</dbReference>
<reference evidence="2 3" key="1">
    <citation type="journal article" date="2024" name="Nat. Commun.">
        <title>Phylogenomics reveals the evolutionary origins of lichenization in chlorophyte algae.</title>
        <authorList>
            <person name="Puginier C."/>
            <person name="Libourel C."/>
            <person name="Otte J."/>
            <person name="Skaloud P."/>
            <person name="Haon M."/>
            <person name="Grisel S."/>
            <person name="Petersen M."/>
            <person name="Berrin J.G."/>
            <person name="Delaux P.M."/>
            <person name="Dal Grande F."/>
            <person name="Keller J."/>
        </authorList>
    </citation>
    <scope>NUCLEOTIDE SEQUENCE [LARGE SCALE GENOMIC DNA]</scope>
    <source>
        <strain evidence="2 3">SAG 245.80</strain>
    </source>
</reference>
<organism evidence="2 3">
    <name type="scientific">Elliptochloris bilobata</name>
    <dbReference type="NCBI Taxonomy" id="381761"/>
    <lineage>
        <taxon>Eukaryota</taxon>
        <taxon>Viridiplantae</taxon>
        <taxon>Chlorophyta</taxon>
        <taxon>core chlorophytes</taxon>
        <taxon>Trebouxiophyceae</taxon>
        <taxon>Trebouxiophyceae incertae sedis</taxon>
        <taxon>Elliptochloris clade</taxon>
        <taxon>Elliptochloris</taxon>
    </lineage>
</organism>
<accession>A0AAW1SE85</accession>
<feature type="region of interest" description="Disordered" evidence="1">
    <location>
        <begin position="74"/>
        <end position="100"/>
    </location>
</feature>
<evidence type="ECO:0000313" key="2">
    <source>
        <dbReference type="EMBL" id="KAK9844147.1"/>
    </source>
</evidence>
<protein>
    <submittedName>
        <fullName evidence="2">Uncharacterized protein</fullName>
    </submittedName>
</protein>
<feature type="region of interest" description="Disordered" evidence="1">
    <location>
        <begin position="504"/>
        <end position="535"/>
    </location>
</feature>
<feature type="region of interest" description="Disordered" evidence="1">
    <location>
        <begin position="171"/>
        <end position="198"/>
    </location>
</feature>
<sequence length="571" mass="59774">MLPLGVAKSFGASAEKLSGLYAEALACEGELRRVQQRQILLAGTDPLALPAWREAKALQDARLAAQLSSVPAAAGGGDVRRENLNSAAQPPPETAAAADTAGTSQLVATVALPLSAEGEAALAAFAALQDTLKRNDALALAREVGCGVTAVEDFFARHRAAAQAALLRAQRRAGGDAAEPQQSSDPADGGAGDRAGDRGAAKWAADAAALDKERDKKLADLDLLLDGAGRIARPDFAGPFAALMQRMHAPSVRAAALCALAASAGHPATASRLLAAPRFQQALETWAVQLEADRQTSALHTLLAALRTLTLIPLPPPGKWAKSLVRAIERLAKYREARVAAAAAALAERLSRGDYRAGPPGPLPLKRSRQSELRAGGAGLELQPLKRSRRACEEPADRARTAGSAHDPWEAALAEEQRRVVAANLQSADQRLMQRARRLQQEAAWARVPEDPRLRARLAIRASFPPLPMHVPLPAPPLLPAAAGEESSEVAAQRALRAVGGPLPSAGSLGWMDPGEPNDPPLGDRRPPPGALPHALPCNPVDAGEAATQLEGLIAAGVRLPELIGWRMARQ</sequence>
<dbReference type="Proteomes" id="UP001445335">
    <property type="component" value="Unassembled WGS sequence"/>
</dbReference>
<proteinExistence type="predicted"/>
<evidence type="ECO:0000256" key="1">
    <source>
        <dbReference type="SAM" id="MobiDB-lite"/>
    </source>
</evidence>
<dbReference type="AlphaFoldDB" id="A0AAW1SE85"/>
<comment type="caution">
    <text evidence="2">The sequence shown here is derived from an EMBL/GenBank/DDBJ whole genome shotgun (WGS) entry which is preliminary data.</text>
</comment>
<evidence type="ECO:0000313" key="3">
    <source>
        <dbReference type="Proteomes" id="UP001445335"/>
    </source>
</evidence>
<keyword evidence="3" id="KW-1185">Reference proteome</keyword>